<feature type="transmembrane region" description="Helical" evidence="1">
    <location>
        <begin position="61"/>
        <end position="88"/>
    </location>
</feature>
<feature type="transmembrane region" description="Helical" evidence="1">
    <location>
        <begin position="130"/>
        <end position="150"/>
    </location>
</feature>
<evidence type="ECO:0000313" key="3">
    <source>
        <dbReference type="Proteomes" id="UP000005220"/>
    </source>
</evidence>
<dbReference type="AlphaFoldDB" id="H2AS53"/>
<dbReference type="GeneID" id="13885122"/>
<dbReference type="InParanoid" id="H2AS53"/>
<dbReference type="PANTHER" id="PTHR28026">
    <property type="entry name" value="DUF962 DOMAIN PROTEIN (AFU_ORTHOLOGUE AFUA_8G05310)"/>
    <property type="match status" value="1"/>
</dbReference>
<dbReference type="GO" id="GO:0102672">
    <property type="term" value="F:fatty acid alpha-dioxygenase activity"/>
    <property type="evidence" value="ECO:0007669"/>
    <property type="project" value="EnsemblFungi"/>
</dbReference>
<keyword evidence="1" id="KW-1133">Transmembrane helix</keyword>
<dbReference type="EMBL" id="HE650823">
    <property type="protein sequence ID" value="CCF57203.1"/>
    <property type="molecule type" value="Genomic_DNA"/>
</dbReference>
<dbReference type="PANTHER" id="PTHR28026:SF9">
    <property type="entry name" value="2-HYDROXY-PALMITIC ACID DIOXYGENASE MPO1"/>
    <property type="match status" value="1"/>
</dbReference>
<dbReference type="InterPro" id="IPR009305">
    <property type="entry name" value="Mpo1-like"/>
</dbReference>
<dbReference type="eggNOG" id="KOG3292">
    <property type="taxonomic scope" value="Eukaryota"/>
</dbReference>
<dbReference type="Proteomes" id="UP000005220">
    <property type="component" value="Chromosome 3"/>
</dbReference>
<accession>H2AS53</accession>
<evidence type="ECO:0000313" key="2">
    <source>
        <dbReference type="EMBL" id="CCF57203.1"/>
    </source>
</evidence>
<name>H2AS53_KAZAF</name>
<keyword evidence="1" id="KW-0812">Transmembrane</keyword>
<feature type="transmembrane region" description="Helical" evidence="1">
    <location>
        <begin position="25"/>
        <end position="46"/>
    </location>
</feature>
<dbReference type="FunCoup" id="H2AS53">
    <property type="interactions" value="161"/>
</dbReference>
<keyword evidence="3" id="KW-1185">Reference proteome</keyword>
<dbReference type="GO" id="GO:0046521">
    <property type="term" value="P:sphingoid catabolic process"/>
    <property type="evidence" value="ECO:0007669"/>
    <property type="project" value="EnsemblFungi"/>
</dbReference>
<evidence type="ECO:0000256" key="1">
    <source>
        <dbReference type="SAM" id="Phobius"/>
    </source>
</evidence>
<keyword evidence="1" id="KW-0472">Membrane</keyword>
<reference evidence="2" key="2">
    <citation type="submission" date="2012-01" db="EMBL/GenBank/DDBJ databases">
        <authorList>
            <person name="Byrne K."/>
        </authorList>
    </citation>
    <scope>NUCLEOTIDE SEQUENCE</scope>
    <source>
        <strain evidence="2">Type strain:CBS 2517</strain>
    </source>
</reference>
<dbReference type="GO" id="GO:0016020">
    <property type="term" value="C:membrane"/>
    <property type="evidence" value="ECO:0007669"/>
    <property type="project" value="GOC"/>
</dbReference>
<reference evidence="2" key="1">
    <citation type="journal article" date="2011" name="Proc. Natl. Acad. Sci. U.S.A.">
        <title>Evolutionary erosion of yeast sex chromosomes by mating-type switching accidents.</title>
        <authorList>
            <person name="Gordon J.L."/>
            <person name="Armisen D."/>
            <person name="Proux-Wera E."/>
            <person name="Oheigeartaigh S.S."/>
            <person name="Byrne K.P."/>
            <person name="Wolfe K.H."/>
        </authorList>
    </citation>
    <scope>NUCLEOTIDE SEQUENCE [LARGE SCALE GENOMIC DNA]</scope>
    <source>
        <strain evidence="2">Type strain:CBS 2517</strain>
    </source>
</reference>
<dbReference type="Pfam" id="PF06127">
    <property type="entry name" value="Mpo1-like"/>
    <property type="match status" value="1"/>
</dbReference>
<protein>
    <recommendedName>
        <fullName evidence="4">DUF962 domain protein</fullName>
    </recommendedName>
</protein>
<dbReference type="KEGG" id="kaf:KAFR_0C02100"/>
<dbReference type="OrthoDB" id="2124888at2759"/>
<gene>
    <name evidence="2" type="primary">KAFR0C02100</name>
    <name evidence="2" type="ORF">KAFR_0C02100</name>
</gene>
<organism evidence="2 3">
    <name type="scientific">Kazachstania africana (strain ATCC 22294 / BCRC 22015 / CBS 2517 / CECT 1963 / NBRC 1671 / NRRL Y-8276)</name>
    <name type="common">Yeast</name>
    <name type="synonym">Kluyveromyces africanus</name>
    <dbReference type="NCBI Taxonomy" id="1071382"/>
    <lineage>
        <taxon>Eukaryota</taxon>
        <taxon>Fungi</taxon>
        <taxon>Dikarya</taxon>
        <taxon>Ascomycota</taxon>
        <taxon>Saccharomycotina</taxon>
        <taxon>Saccharomycetes</taxon>
        <taxon>Saccharomycetales</taxon>
        <taxon>Saccharomycetaceae</taxon>
        <taxon>Kazachstania</taxon>
    </lineage>
</organism>
<evidence type="ECO:0008006" key="4">
    <source>
        <dbReference type="Google" id="ProtNLM"/>
    </source>
</evidence>
<dbReference type="GO" id="GO:0001561">
    <property type="term" value="P:fatty acid alpha-oxidation"/>
    <property type="evidence" value="ECO:0007669"/>
    <property type="project" value="EnsemblFungi"/>
</dbReference>
<feature type="transmembrane region" description="Helical" evidence="1">
    <location>
        <begin position="100"/>
        <end position="118"/>
    </location>
</feature>
<dbReference type="GO" id="GO:0005783">
    <property type="term" value="C:endoplasmic reticulum"/>
    <property type="evidence" value="ECO:0007669"/>
    <property type="project" value="TreeGrafter"/>
</dbReference>
<dbReference type="HOGENOM" id="CLU_081702_1_1_1"/>
<proteinExistence type="predicted"/>
<sequence>MSEELFNLRSQLSFYKYYHSDRINVLIHSIFVPIILFSGCAILHHIKLYKAVTLTHLMSVLYGSFYCLLYLPTGLLASSLLLMINLCLDKNWVQISITESLGLFALGWVVQFIGHGFFEHKKPAVLDNLVQSLVLAPYFILFEFLFKLGFFETLNKQLEDDIDKMRA</sequence>
<dbReference type="RefSeq" id="XP_003956338.1">
    <property type="nucleotide sequence ID" value="XM_003956289.1"/>
</dbReference>